<keyword evidence="7" id="KW-0472">Membrane</keyword>
<dbReference type="PROSITE" id="PS51352">
    <property type="entry name" value="THIOREDOXIN_2"/>
    <property type="match status" value="1"/>
</dbReference>
<feature type="region of interest" description="Disordered" evidence="6">
    <location>
        <begin position="888"/>
        <end position="911"/>
    </location>
</feature>
<organism evidence="10 11">
    <name type="scientific">Thraustotheca clavata</name>
    <dbReference type="NCBI Taxonomy" id="74557"/>
    <lineage>
        <taxon>Eukaryota</taxon>
        <taxon>Sar</taxon>
        <taxon>Stramenopiles</taxon>
        <taxon>Oomycota</taxon>
        <taxon>Saprolegniomycetes</taxon>
        <taxon>Saprolegniales</taxon>
        <taxon>Achlyaceae</taxon>
        <taxon>Thraustotheca</taxon>
    </lineage>
</organism>
<comment type="similarity">
    <text evidence="1">Belongs to the PI3/PI4-kinase family. Type II PI4K subfamily.</text>
</comment>
<dbReference type="Pfam" id="PF00085">
    <property type="entry name" value="Thioredoxin"/>
    <property type="match status" value="1"/>
</dbReference>
<proteinExistence type="inferred from homology"/>
<keyword evidence="2" id="KW-0808">Transferase</keyword>
<dbReference type="PANTHER" id="PTHR45800">
    <property type="entry name" value="PHOSPHATIDYLINOSITOL 4-KINASE GAMMA"/>
    <property type="match status" value="1"/>
</dbReference>
<dbReference type="SUPFAM" id="SSF52833">
    <property type="entry name" value="Thioredoxin-like"/>
    <property type="match status" value="1"/>
</dbReference>
<feature type="domain" description="Thioredoxin" evidence="9">
    <location>
        <begin position="122"/>
        <end position="255"/>
    </location>
</feature>
<dbReference type="OrthoDB" id="72053at2759"/>
<evidence type="ECO:0000256" key="7">
    <source>
        <dbReference type="SAM" id="Phobius"/>
    </source>
</evidence>
<evidence type="ECO:0000256" key="2">
    <source>
        <dbReference type="ARBA" id="ARBA00022679"/>
    </source>
</evidence>
<sequence>MARLDFFRKIPEDLQTSSGTSAFFTISTMLVMAYLIIAEYAGYTASSSRTVSRVVLDSHQEDLLRINFNISLSSIPCHHVSVDVSDHMGQRFANITRHIRRYSLTEEGDKLVRGEEVLMSDPGTVQRWGAVTHELHDGETITPILNENTFDEFMAKYELVLVNYYAPWCPFSQALLPVWEQTALQLQDHPEYSERVTMARVDCTQENAVSLCRRARIHAFPSMMIYMYGHTFTRYIYNGPRNAESLLLFLDLFYRRLNPDGDFAEEVIPEFGDLLRIAAPPSEDHDHDHEGCELSGSVAVQRVPGKLVFYPYSGDQSFDMSNINVSHTVNHFSFGQWKSEEQRMNNPRAVLSSHYPLDTKNFQSLDNNITIEHYIKIVGVDHMDSISFLRQIPERMYEFSASSNQYNATNQIPAALFTYDSSPLVIELYNQGTPFFRFLTSLCAIVGGVYTVLGLVDAGVFHAVTSIQLSSSLWVRMKATADWHSDPGGFNSDDLGSVSVFVQMGVNELRDRKIKLVLKPWACVKDIKDQLQRVLNIPTSVQQLFYKGSELNNVRNLVQCGIYQDKVVVHLVLSANARKKHNNLYTIHPYGNHMFPKTIMKAVHLAMQGLAMGFAPELAMDGTGGTYFLKDPTQRKVCCFKPQDEEPFAPMNPRGFVGDALGVPGFRKYVLSGEACEREVAAYLLDKDHFAGVPTTTLTEIKHPAFRYKGEVVYKMGSLQEFVRHDDVVSDLSPSMFSAHQVHKIVLLDMRIVNTDRNDANILVRKRRNNNGEVEHELIPIDHGYSLPDEMEIAWCDWCWYNWPQLKVPLSEEDRQYILSINVEQEVQRLCAMIPLRPGCKRNMRIAGMLVEKGVRKRVLLYDLARFMCRDDLDTPSRLENLCQEAMQQACSPKPSPRNGSTPPKKNGRPILSINVHAPLEETNMPMSPPGFWASHDPFSEASSTITSPIGSPKSGGLFIQSWEALSKNFHSDVQGMFSSRIDPLPTLCSPSEPLAARLDANPKLEKHFIRIVSRMLDDEIELMVT</sequence>
<keyword evidence="11" id="KW-1185">Reference proteome</keyword>
<dbReference type="InterPro" id="IPR029071">
    <property type="entry name" value="Ubiquitin-like_domsf"/>
</dbReference>
<dbReference type="PANTHER" id="PTHR45800:SF11">
    <property type="entry name" value="PHOSPHATIDYLINOSITOL 3-KINASE-RELATED PROTEIN KINASE"/>
    <property type="match status" value="1"/>
</dbReference>
<dbReference type="InterPro" id="IPR039542">
    <property type="entry name" value="Erv_N"/>
</dbReference>
<dbReference type="GO" id="GO:0005524">
    <property type="term" value="F:ATP binding"/>
    <property type="evidence" value="ECO:0007669"/>
    <property type="project" value="UniProtKB-KW"/>
</dbReference>
<evidence type="ECO:0000256" key="5">
    <source>
        <dbReference type="ARBA" id="ARBA00022840"/>
    </source>
</evidence>
<comment type="caution">
    <text evidence="10">The sequence shown here is derived from an EMBL/GenBank/DDBJ whole genome shotgun (WGS) entry which is preliminary data.</text>
</comment>
<keyword evidence="3" id="KW-0547">Nucleotide-binding</keyword>
<evidence type="ECO:0000313" key="11">
    <source>
        <dbReference type="Proteomes" id="UP000243217"/>
    </source>
</evidence>
<evidence type="ECO:0000259" key="8">
    <source>
        <dbReference type="PROSITE" id="PS50053"/>
    </source>
</evidence>
<dbReference type="Pfam" id="PF13850">
    <property type="entry name" value="ERGIC_N"/>
    <property type="match status" value="1"/>
</dbReference>
<dbReference type="CDD" id="cd02961">
    <property type="entry name" value="PDI_a_family"/>
    <property type="match status" value="1"/>
</dbReference>
<dbReference type="GO" id="GO:0016301">
    <property type="term" value="F:kinase activity"/>
    <property type="evidence" value="ECO:0007669"/>
    <property type="project" value="UniProtKB-KW"/>
</dbReference>
<evidence type="ECO:0000256" key="1">
    <source>
        <dbReference type="ARBA" id="ARBA00008941"/>
    </source>
</evidence>
<evidence type="ECO:0000256" key="6">
    <source>
        <dbReference type="SAM" id="MobiDB-lite"/>
    </source>
</evidence>
<dbReference type="InterPro" id="IPR044571">
    <property type="entry name" value="P4KG1-8"/>
</dbReference>
<dbReference type="Gene3D" id="3.10.20.90">
    <property type="entry name" value="Phosphatidylinositol 3-kinase Catalytic Subunit, Chain A, domain 1"/>
    <property type="match status" value="1"/>
</dbReference>
<dbReference type="PROSITE" id="PS50053">
    <property type="entry name" value="UBIQUITIN_2"/>
    <property type="match status" value="1"/>
</dbReference>
<dbReference type="InterPro" id="IPR000626">
    <property type="entry name" value="Ubiquitin-like_dom"/>
</dbReference>
<keyword evidence="7" id="KW-0812">Transmembrane</keyword>
<name>A0A1V9ZYF3_9STRA</name>
<keyword evidence="4 10" id="KW-0418">Kinase</keyword>
<dbReference type="Gene3D" id="3.40.30.10">
    <property type="entry name" value="Glutaredoxin"/>
    <property type="match status" value="1"/>
</dbReference>
<dbReference type="Pfam" id="PF00240">
    <property type="entry name" value="ubiquitin"/>
    <property type="match status" value="1"/>
</dbReference>
<evidence type="ECO:0000256" key="4">
    <source>
        <dbReference type="ARBA" id="ARBA00022777"/>
    </source>
</evidence>
<gene>
    <name evidence="10" type="ORF">THRCLA_04704</name>
</gene>
<dbReference type="CDD" id="cd17039">
    <property type="entry name" value="Ubl_ubiquitin_like"/>
    <property type="match status" value="1"/>
</dbReference>
<keyword evidence="7" id="KW-1133">Transmembrane helix</keyword>
<keyword evidence="5" id="KW-0067">ATP-binding</keyword>
<dbReference type="InterPro" id="IPR036249">
    <property type="entry name" value="Thioredoxin-like_sf"/>
</dbReference>
<dbReference type="InterPro" id="IPR000403">
    <property type="entry name" value="PI3/4_kinase_cat_dom"/>
</dbReference>
<feature type="transmembrane region" description="Helical" evidence="7">
    <location>
        <begin position="21"/>
        <end position="43"/>
    </location>
</feature>
<evidence type="ECO:0000313" key="10">
    <source>
        <dbReference type="EMBL" id="OQS02981.1"/>
    </source>
</evidence>
<feature type="domain" description="Ubiquitin-like" evidence="8">
    <location>
        <begin position="502"/>
        <end position="568"/>
    </location>
</feature>
<dbReference type="EMBL" id="JNBS01001050">
    <property type="protein sequence ID" value="OQS02981.1"/>
    <property type="molecule type" value="Genomic_DNA"/>
</dbReference>
<reference evidence="10 11" key="1">
    <citation type="journal article" date="2014" name="Genome Biol. Evol.">
        <title>The secreted proteins of Achlya hypogyna and Thraustotheca clavata identify the ancestral oomycete secretome and reveal gene acquisitions by horizontal gene transfer.</title>
        <authorList>
            <person name="Misner I."/>
            <person name="Blouin N."/>
            <person name="Leonard G."/>
            <person name="Richards T.A."/>
            <person name="Lane C.E."/>
        </authorList>
    </citation>
    <scope>NUCLEOTIDE SEQUENCE [LARGE SCALE GENOMIC DNA]</scope>
    <source>
        <strain evidence="10 11">ATCC 34112</strain>
    </source>
</reference>
<dbReference type="Pfam" id="PF07970">
    <property type="entry name" value="COPIIcoated_ERV"/>
    <property type="match status" value="1"/>
</dbReference>
<evidence type="ECO:0000256" key="3">
    <source>
        <dbReference type="ARBA" id="ARBA00022741"/>
    </source>
</evidence>
<accession>A0A1V9ZYF3</accession>
<protein>
    <submittedName>
        <fullName evidence="10">Phosphatidylinositol kinase (PIK-F)</fullName>
    </submittedName>
</protein>
<dbReference type="InterPro" id="IPR012936">
    <property type="entry name" value="Erv_C"/>
</dbReference>
<evidence type="ECO:0000259" key="9">
    <source>
        <dbReference type="PROSITE" id="PS51352"/>
    </source>
</evidence>
<dbReference type="STRING" id="74557.A0A1V9ZYF3"/>
<dbReference type="SUPFAM" id="SSF54236">
    <property type="entry name" value="Ubiquitin-like"/>
    <property type="match status" value="1"/>
</dbReference>
<dbReference type="InterPro" id="IPR013766">
    <property type="entry name" value="Thioredoxin_domain"/>
</dbReference>
<dbReference type="Proteomes" id="UP000243217">
    <property type="component" value="Unassembled WGS sequence"/>
</dbReference>
<dbReference type="AlphaFoldDB" id="A0A1V9ZYF3"/>
<dbReference type="Pfam" id="PF00454">
    <property type="entry name" value="PI3_PI4_kinase"/>
    <property type="match status" value="1"/>
</dbReference>